<name>A0A1V1P431_9BACT</name>
<dbReference type="Proteomes" id="UP000189670">
    <property type="component" value="Unassembled WGS sequence"/>
</dbReference>
<proteinExistence type="predicted"/>
<dbReference type="Pfam" id="PF14516">
    <property type="entry name" value="AAA_35"/>
    <property type="match status" value="1"/>
</dbReference>
<protein>
    <recommendedName>
        <fullName evidence="3">AAA+ ATPase domain-containing protein</fullName>
    </recommendedName>
</protein>
<dbReference type="AlphaFoldDB" id="A0A1V1P431"/>
<dbReference type="Gene3D" id="3.40.50.300">
    <property type="entry name" value="P-loop containing nucleotide triphosphate hydrolases"/>
    <property type="match status" value="1"/>
</dbReference>
<sequence length="524" mass="61036">MRFFNTAGPVNPEDHYCLNPSERINLEEILFLIEQKKYFILHAPRQTGKTTCLLSLMEYINQNCQLNCLYMNVECAQTARENVHEGMKSIIQELAIRSKIHLNNTLIDNMLLKLFDETAYGSVFNQALTTLCADLSNPLVLFIDEVDALVGDTLISLLRQLRAGYDRRPNNFPQSIILCGVRDIRDYRIHSDKEKTIITGGSAFNIKAKSLRLGNFIQSEVEYLLNEHTKETGQKFDTNATNLIWNYTQGQPWLVNALAYEVCFECKESRNRKQVITEDKVIQAKENLILRRETHLDQLADKLREERVQRVIEPILYAEEKPKNILDDDILYVRDLGLINLNALEISNPIYAEIIPRQLTFSTQNTIHHRSEWYVTDSGALNMTKLLEAFQDFFREHSEHWVERFQYKEAGPHLLLQAFLQRVINSGGRIEREYGLGRGRTDLMVIWHYPQGIQKEVIELKILYSNLEKTISKGLEQIDEYLDRCAQKQGHLVIFDRRVSITWDEKIFCQQKMVNNKTITVWGM</sequence>
<gene>
    <name evidence="1" type="ORF">OMM_03857</name>
</gene>
<comment type="caution">
    <text evidence="1">The sequence shown here is derived from an EMBL/GenBank/DDBJ whole genome shotgun (WGS) entry which is preliminary data.</text>
</comment>
<dbReference type="SUPFAM" id="SSF52540">
    <property type="entry name" value="P-loop containing nucleoside triphosphate hydrolases"/>
    <property type="match status" value="1"/>
</dbReference>
<organism evidence="1 2">
    <name type="scientific">Candidatus Magnetoglobus multicellularis str. Araruama</name>
    <dbReference type="NCBI Taxonomy" id="890399"/>
    <lineage>
        <taxon>Bacteria</taxon>
        <taxon>Pseudomonadati</taxon>
        <taxon>Thermodesulfobacteriota</taxon>
        <taxon>Desulfobacteria</taxon>
        <taxon>Desulfobacterales</taxon>
        <taxon>Desulfobacteraceae</taxon>
        <taxon>Candidatus Magnetoglobus</taxon>
    </lineage>
</organism>
<evidence type="ECO:0000313" key="2">
    <source>
        <dbReference type="Proteomes" id="UP000189670"/>
    </source>
</evidence>
<dbReference type="PANTHER" id="PTHR34301:SF8">
    <property type="entry name" value="ATPASE DOMAIN-CONTAINING PROTEIN"/>
    <property type="match status" value="1"/>
</dbReference>
<evidence type="ECO:0000313" key="1">
    <source>
        <dbReference type="EMBL" id="ETR69564.1"/>
    </source>
</evidence>
<dbReference type="InterPro" id="IPR027417">
    <property type="entry name" value="P-loop_NTPase"/>
</dbReference>
<dbReference type="PANTHER" id="PTHR34301">
    <property type="entry name" value="DNA-BINDING PROTEIN-RELATED"/>
    <property type="match status" value="1"/>
</dbReference>
<dbReference type="EMBL" id="ATBP01000612">
    <property type="protein sequence ID" value="ETR69564.1"/>
    <property type="molecule type" value="Genomic_DNA"/>
</dbReference>
<evidence type="ECO:0008006" key="3">
    <source>
        <dbReference type="Google" id="ProtNLM"/>
    </source>
</evidence>
<reference evidence="2" key="1">
    <citation type="submission" date="2012-11" db="EMBL/GenBank/DDBJ databases">
        <authorList>
            <person name="Lucero-Rivera Y.E."/>
            <person name="Tovar-Ramirez D."/>
        </authorList>
    </citation>
    <scope>NUCLEOTIDE SEQUENCE [LARGE SCALE GENOMIC DNA]</scope>
    <source>
        <strain evidence="2">Araruama</strain>
    </source>
</reference>
<accession>A0A1V1P431</accession>